<feature type="region of interest" description="Disordered" evidence="1">
    <location>
        <begin position="105"/>
        <end position="126"/>
    </location>
</feature>
<gene>
    <name evidence="2" type="ORF">DY000_02041452</name>
</gene>
<comment type="caution">
    <text evidence="2">The sequence shown here is derived from an EMBL/GenBank/DDBJ whole genome shotgun (WGS) entry which is preliminary data.</text>
</comment>
<accession>A0ABQ7BGU7</accession>
<dbReference type="EMBL" id="QGKV02001507">
    <property type="protein sequence ID" value="KAF3531386.1"/>
    <property type="molecule type" value="Genomic_DNA"/>
</dbReference>
<name>A0ABQ7BGU7_BRACR</name>
<organism evidence="2 3">
    <name type="scientific">Brassica cretica</name>
    <name type="common">Mustard</name>
    <dbReference type="NCBI Taxonomy" id="69181"/>
    <lineage>
        <taxon>Eukaryota</taxon>
        <taxon>Viridiplantae</taxon>
        <taxon>Streptophyta</taxon>
        <taxon>Embryophyta</taxon>
        <taxon>Tracheophyta</taxon>
        <taxon>Spermatophyta</taxon>
        <taxon>Magnoliopsida</taxon>
        <taxon>eudicotyledons</taxon>
        <taxon>Gunneridae</taxon>
        <taxon>Pentapetalae</taxon>
        <taxon>rosids</taxon>
        <taxon>malvids</taxon>
        <taxon>Brassicales</taxon>
        <taxon>Brassicaceae</taxon>
        <taxon>Brassiceae</taxon>
        <taxon>Brassica</taxon>
    </lineage>
</organism>
<reference evidence="2 3" key="1">
    <citation type="journal article" date="2020" name="BMC Genomics">
        <title>Intraspecific diversification of the crop wild relative Brassica cretica Lam. using demographic model selection.</title>
        <authorList>
            <person name="Kioukis A."/>
            <person name="Michalopoulou V.A."/>
            <person name="Briers L."/>
            <person name="Pirintsos S."/>
            <person name="Studholme D.J."/>
            <person name="Pavlidis P."/>
            <person name="Sarris P.F."/>
        </authorList>
    </citation>
    <scope>NUCLEOTIDE SEQUENCE [LARGE SCALE GENOMIC DNA]</scope>
    <source>
        <strain evidence="3">cv. PFS-1207/04</strain>
    </source>
</reference>
<protein>
    <submittedName>
        <fullName evidence="2">Uncharacterized protein</fullName>
    </submittedName>
</protein>
<proteinExistence type="predicted"/>
<keyword evidence="3" id="KW-1185">Reference proteome</keyword>
<dbReference type="Proteomes" id="UP000266723">
    <property type="component" value="Unassembled WGS sequence"/>
</dbReference>
<evidence type="ECO:0000313" key="2">
    <source>
        <dbReference type="EMBL" id="KAF3531386.1"/>
    </source>
</evidence>
<evidence type="ECO:0000256" key="1">
    <source>
        <dbReference type="SAM" id="MobiDB-lite"/>
    </source>
</evidence>
<sequence length="126" mass="13714">MSTYVTTIDLTWYIVEEEGTNSGLEVVNVAQTLLAELEATKPFAENGGVEVHVEDAERERASSTSLLGKFDNVMALLPSNSGLPAAAVEEDGILISPSRFQPLAEVEEEEMEDQLENEEGLEEGEI</sequence>
<evidence type="ECO:0000313" key="3">
    <source>
        <dbReference type="Proteomes" id="UP000266723"/>
    </source>
</evidence>